<comment type="caution">
    <text evidence="1">The sequence shown here is derived from an EMBL/GenBank/DDBJ whole genome shotgun (WGS) entry which is preliminary data.</text>
</comment>
<reference evidence="2" key="1">
    <citation type="journal article" date="2018" name="BMC Genomics">
        <title>Genomic insights into host adaptation between the wheat stripe rust pathogen (Puccinia striiformis f. sp. tritici) and the barley stripe rust pathogen (Puccinia striiformis f. sp. hordei).</title>
        <authorList>
            <person name="Xia C."/>
            <person name="Wang M."/>
            <person name="Yin C."/>
            <person name="Cornejo O.E."/>
            <person name="Hulbert S.H."/>
            <person name="Chen X."/>
        </authorList>
    </citation>
    <scope>NUCLEOTIDE SEQUENCE [LARGE SCALE GENOMIC DNA]</scope>
    <source>
        <strain evidence="2">93-210</strain>
    </source>
</reference>
<dbReference type="EMBL" id="CM045877">
    <property type="protein sequence ID" value="KAI7940521.1"/>
    <property type="molecule type" value="Genomic_DNA"/>
</dbReference>
<reference evidence="2" key="2">
    <citation type="journal article" date="2018" name="Mol. Plant Microbe Interact.">
        <title>Genome sequence resources for the wheat stripe rust pathogen (Puccinia striiformis f. sp. tritici) and the barley stripe rust pathogen (Puccinia striiformis f. sp. hordei).</title>
        <authorList>
            <person name="Xia C."/>
            <person name="Wang M."/>
            <person name="Yin C."/>
            <person name="Cornejo O.E."/>
            <person name="Hulbert S.H."/>
            <person name="Chen X."/>
        </authorList>
    </citation>
    <scope>NUCLEOTIDE SEQUENCE [LARGE SCALE GENOMIC DNA]</scope>
    <source>
        <strain evidence="2">93-210</strain>
    </source>
</reference>
<accession>A0ACC0DWQ6</accession>
<organism evidence="1 2">
    <name type="scientific">Puccinia striiformis f. sp. tritici</name>
    <dbReference type="NCBI Taxonomy" id="168172"/>
    <lineage>
        <taxon>Eukaryota</taxon>
        <taxon>Fungi</taxon>
        <taxon>Dikarya</taxon>
        <taxon>Basidiomycota</taxon>
        <taxon>Pucciniomycotina</taxon>
        <taxon>Pucciniomycetes</taxon>
        <taxon>Pucciniales</taxon>
        <taxon>Pucciniaceae</taxon>
        <taxon>Puccinia</taxon>
    </lineage>
</organism>
<dbReference type="Proteomes" id="UP001060170">
    <property type="component" value="Chromosome 13"/>
</dbReference>
<sequence length="177" mass="19474">MSGFYLGTGDGITRSQSKLYLTFQSIKDDHIFGYGDDHQSPSLDGSSRSLSTFFLVLLWTLFAFHTLSEEERDNDLKVMDRGRSGFLAWFLFGCDLRKSGCALKRSACALNSLLEENEVTLWLRTELDGDIEGERGRIYSQGSRAAHAYKVVACPMIGCGLGLSSALSTSAAAVTYE</sequence>
<protein>
    <submittedName>
        <fullName evidence="1">Uncharacterized protein</fullName>
    </submittedName>
</protein>
<name>A0ACC0DWQ6_9BASI</name>
<gene>
    <name evidence="1" type="ORF">MJO28_012806</name>
</gene>
<keyword evidence="2" id="KW-1185">Reference proteome</keyword>
<reference evidence="1 2" key="3">
    <citation type="journal article" date="2022" name="Microbiol. Spectr.">
        <title>Folding features and dynamics of 3D genome architecture in plant fungal pathogens.</title>
        <authorList>
            <person name="Xia C."/>
        </authorList>
    </citation>
    <scope>NUCLEOTIDE SEQUENCE [LARGE SCALE GENOMIC DNA]</scope>
    <source>
        <strain evidence="1 2">93-210</strain>
    </source>
</reference>
<proteinExistence type="predicted"/>
<evidence type="ECO:0000313" key="2">
    <source>
        <dbReference type="Proteomes" id="UP001060170"/>
    </source>
</evidence>
<evidence type="ECO:0000313" key="1">
    <source>
        <dbReference type="EMBL" id="KAI7940521.1"/>
    </source>
</evidence>